<protein>
    <submittedName>
        <fullName evidence="4">Uncharacterized protein</fullName>
    </submittedName>
</protein>
<evidence type="ECO:0000313" key="4">
    <source>
        <dbReference type="EMBL" id="KFD70584.1"/>
    </source>
</evidence>
<dbReference type="AlphaFoldDB" id="A0A085NM88"/>
<dbReference type="Proteomes" id="UP000030758">
    <property type="component" value="Unassembled WGS sequence"/>
</dbReference>
<evidence type="ECO:0000313" key="3">
    <source>
        <dbReference type="EMBL" id="KFD56848.1"/>
    </source>
</evidence>
<feature type="compositionally biased region" description="Basic and acidic residues" evidence="1">
    <location>
        <begin position="96"/>
        <end position="113"/>
    </location>
</feature>
<feature type="compositionally biased region" description="Basic and acidic residues" evidence="1">
    <location>
        <begin position="33"/>
        <end position="42"/>
    </location>
</feature>
<gene>
    <name evidence="3" type="ORF">M513_02105</name>
    <name evidence="4" type="ORF">M514_02105</name>
</gene>
<dbReference type="EMBL" id="KL363191">
    <property type="protein sequence ID" value="KFD56848.1"/>
    <property type="molecule type" value="Genomic_DNA"/>
</dbReference>
<evidence type="ECO:0000256" key="1">
    <source>
        <dbReference type="SAM" id="MobiDB-lite"/>
    </source>
</evidence>
<dbReference type="EMBL" id="KL367487">
    <property type="protein sequence ID" value="KFD70584.1"/>
    <property type="molecule type" value="Genomic_DNA"/>
</dbReference>
<proteinExistence type="predicted"/>
<feature type="region of interest" description="Disordered" evidence="1">
    <location>
        <begin position="26"/>
        <end position="156"/>
    </location>
</feature>
<keyword evidence="5" id="KW-1185">Reference proteome</keyword>
<keyword evidence="2" id="KW-0732">Signal</keyword>
<reference evidence="4 5" key="1">
    <citation type="journal article" date="2014" name="Nat. Genet.">
        <title>Genome and transcriptome of the porcine whipworm Trichuris suis.</title>
        <authorList>
            <person name="Jex A.R."/>
            <person name="Nejsum P."/>
            <person name="Schwarz E.M."/>
            <person name="Hu L."/>
            <person name="Young N.D."/>
            <person name="Hall R.S."/>
            <person name="Korhonen P.K."/>
            <person name="Liao S."/>
            <person name="Thamsborg S."/>
            <person name="Xia J."/>
            <person name="Xu P."/>
            <person name="Wang S."/>
            <person name="Scheerlinck J.P."/>
            <person name="Hofmann A."/>
            <person name="Sternberg P.W."/>
            <person name="Wang J."/>
            <person name="Gasser R.B."/>
        </authorList>
    </citation>
    <scope>NUCLEOTIDE SEQUENCE [LARGE SCALE GENOMIC DNA]</scope>
    <source>
        <strain evidence="4">DCEP-RM93F</strain>
        <strain evidence="3">DCEP-RM93M</strain>
    </source>
</reference>
<dbReference type="OrthoDB" id="10520911at2759"/>
<feature type="signal peptide" evidence="2">
    <location>
        <begin position="1"/>
        <end position="24"/>
    </location>
</feature>
<name>A0A085NM88_9BILA</name>
<organism evidence="4">
    <name type="scientific">Trichuris suis</name>
    <name type="common">pig whipworm</name>
    <dbReference type="NCBI Taxonomy" id="68888"/>
    <lineage>
        <taxon>Eukaryota</taxon>
        <taxon>Metazoa</taxon>
        <taxon>Ecdysozoa</taxon>
        <taxon>Nematoda</taxon>
        <taxon>Enoplea</taxon>
        <taxon>Dorylaimia</taxon>
        <taxon>Trichinellida</taxon>
        <taxon>Trichuridae</taxon>
        <taxon>Trichuris</taxon>
    </lineage>
</organism>
<dbReference type="Proteomes" id="UP000030764">
    <property type="component" value="Unassembled WGS sequence"/>
</dbReference>
<feature type="chain" id="PRO_5010405429" evidence="2">
    <location>
        <begin position="25"/>
        <end position="156"/>
    </location>
</feature>
<feature type="compositionally biased region" description="Basic and acidic residues" evidence="1">
    <location>
        <begin position="51"/>
        <end position="81"/>
    </location>
</feature>
<accession>A0A085NM88</accession>
<evidence type="ECO:0000256" key="2">
    <source>
        <dbReference type="SAM" id="SignalP"/>
    </source>
</evidence>
<feature type="compositionally biased region" description="Basic and acidic residues" evidence="1">
    <location>
        <begin position="141"/>
        <end position="156"/>
    </location>
</feature>
<evidence type="ECO:0000313" key="5">
    <source>
        <dbReference type="Proteomes" id="UP000030764"/>
    </source>
</evidence>
<sequence>MRLWLFALLVCLAVVLFTVEDVEAKKIKSKKSRSQERTVSTRKEHKKKHEHRQDRERHDRKDKDKDNEKDKEQKSKEEEWHKRRKSKLENASGTESGRESGKQPKRTKRDDSAVKSSDSVKKHKDIQTKDTHVCSDQCQLKSHDTKGHEAEIDVTP</sequence>